<evidence type="ECO:0000313" key="1">
    <source>
        <dbReference type="EMBL" id="TWU25253.1"/>
    </source>
</evidence>
<keyword evidence="2" id="KW-1185">Reference proteome</keyword>
<gene>
    <name evidence="1" type="ORF">Pla52o_15510</name>
</gene>
<accession>A0A5C6CK58</accession>
<dbReference type="Proteomes" id="UP000316304">
    <property type="component" value="Unassembled WGS sequence"/>
</dbReference>
<dbReference type="AlphaFoldDB" id="A0A5C6CK58"/>
<comment type="caution">
    <text evidence="1">The sequence shown here is derived from an EMBL/GenBank/DDBJ whole genome shotgun (WGS) entry which is preliminary data.</text>
</comment>
<name>A0A5C6CK58_9BACT</name>
<dbReference type="EMBL" id="SJPT01000002">
    <property type="protein sequence ID" value="TWU25253.1"/>
    <property type="molecule type" value="Genomic_DNA"/>
</dbReference>
<protein>
    <submittedName>
        <fullName evidence="1">Uncharacterized protein</fullName>
    </submittedName>
</protein>
<proteinExistence type="predicted"/>
<reference evidence="1 2" key="1">
    <citation type="submission" date="2019-02" db="EMBL/GenBank/DDBJ databases">
        <title>Deep-cultivation of Planctomycetes and their phenomic and genomic characterization uncovers novel biology.</title>
        <authorList>
            <person name="Wiegand S."/>
            <person name="Jogler M."/>
            <person name="Boedeker C."/>
            <person name="Pinto D."/>
            <person name="Vollmers J."/>
            <person name="Rivas-Marin E."/>
            <person name="Kohn T."/>
            <person name="Peeters S.H."/>
            <person name="Heuer A."/>
            <person name="Rast P."/>
            <person name="Oberbeckmann S."/>
            <person name="Bunk B."/>
            <person name="Jeske O."/>
            <person name="Meyerdierks A."/>
            <person name="Storesund J.E."/>
            <person name="Kallscheuer N."/>
            <person name="Luecker S."/>
            <person name="Lage O.M."/>
            <person name="Pohl T."/>
            <person name="Merkel B.J."/>
            <person name="Hornburger P."/>
            <person name="Mueller R.-W."/>
            <person name="Bruemmer F."/>
            <person name="Labrenz M."/>
            <person name="Spormann A.M."/>
            <person name="Op Den Camp H."/>
            <person name="Overmann J."/>
            <person name="Amann R."/>
            <person name="Jetten M.S.M."/>
            <person name="Mascher T."/>
            <person name="Medema M.H."/>
            <person name="Devos D.P."/>
            <person name="Kaster A.-K."/>
            <person name="Ovreas L."/>
            <person name="Rohde M."/>
            <person name="Galperin M.Y."/>
            <person name="Jogler C."/>
        </authorList>
    </citation>
    <scope>NUCLEOTIDE SEQUENCE [LARGE SCALE GENOMIC DNA]</scope>
    <source>
        <strain evidence="1 2">Pla52o</strain>
    </source>
</reference>
<evidence type="ECO:0000313" key="2">
    <source>
        <dbReference type="Proteomes" id="UP000316304"/>
    </source>
</evidence>
<organism evidence="1 2">
    <name type="scientific">Novipirellula galeiformis</name>
    <dbReference type="NCBI Taxonomy" id="2528004"/>
    <lineage>
        <taxon>Bacteria</taxon>
        <taxon>Pseudomonadati</taxon>
        <taxon>Planctomycetota</taxon>
        <taxon>Planctomycetia</taxon>
        <taxon>Pirellulales</taxon>
        <taxon>Pirellulaceae</taxon>
        <taxon>Novipirellula</taxon>
    </lineage>
</organism>
<sequence length="65" mass="7357">MFSETKIDFDGVAQQVRSNDVGVRAAYAGEYLTVVSFDQALDHCFRARAIHQEEGGFDVRFDVRD</sequence>